<dbReference type="Gene3D" id="3.40.50.1110">
    <property type="entry name" value="SGNH hydrolase"/>
    <property type="match status" value="1"/>
</dbReference>
<dbReference type="EMBL" id="JAFJYH010000191">
    <property type="protein sequence ID" value="KAG4416287.1"/>
    <property type="molecule type" value="Genomic_DNA"/>
</dbReference>
<dbReference type="Pfam" id="PF13472">
    <property type="entry name" value="Lipase_GDSL_2"/>
    <property type="match status" value="1"/>
</dbReference>
<comment type="caution">
    <text evidence="2">The sequence shown here is derived from an EMBL/GenBank/DDBJ whole genome shotgun (WGS) entry which is preliminary data.</text>
</comment>
<name>A0A8H7TAV5_9HELO</name>
<dbReference type="InterPro" id="IPR036514">
    <property type="entry name" value="SGNH_hydro_sf"/>
</dbReference>
<evidence type="ECO:0000259" key="1">
    <source>
        <dbReference type="Pfam" id="PF13472"/>
    </source>
</evidence>
<keyword evidence="3" id="KW-1185">Reference proteome</keyword>
<dbReference type="Proteomes" id="UP000664132">
    <property type="component" value="Unassembled WGS sequence"/>
</dbReference>
<dbReference type="AlphaFoldDB" id="A0A8H7TAV5"/>
<feature type="domain" description="SGNH hydrolase-type esterase" evidence="1">
    <location>
        <begin position="14"/>
        <end position="194"/>
    </location>
</feature>
<reference evidence="2" key="1">
    <citation type="submission" date="2021-02" db="EMBL/GenBank/DDBJ databases">
        <title>Genome sequence Cadophora malorum strain M34.</title>
        <authorList>
            <person name="Stefanovic E."/>
            <person name="Vu D."/>
            <person name="Scully C."/>
            <person name="Dijksterhuis J."/>
            <person name="Roader J."/>
            <person name="Houbraken J."/>
        </authorList>
    </citation>
    <scope>NUCLEOTIDE SEQUENCE</scope>
    <source>
        <strain evidence="2">M34</strain>
    </source>
</reference>
<dbReference type="SUPFAM" id="SSF52266">
    <property type="entry name" value="SGNH hydrolase"/>
    <property type="match status" value="1"/>
</dbReference>
<dbReference type="InterPro" id="IPR013830">
    <property type="entry name" value="SGNH_hydro"/>
</dbReference>
<gene>
    <name evidence="2" type="ORF">IFR04_010568</name>
</gene>
<evidence type="ECO:0000313" key="2">
    <source>
        <dbReference type="EMBL" id="KAG4416287.1"/>
    </source>
</evidence>
<dbReference type="CDD" id="cd00229">
    <property type="entry name" value="SGNH_hydrolase"/>
    <property type="match status" value="1"/>
</dbReference>
<evidence type="ECO:0000313" key="3">
    <source>
        <dbReference type="Proteomes" id="UP000664132"/>
    </source>
</evidence>
<protein>
    <recommendedName>
        <fullName evidence="1">SGNH hydrolase-type esterase domain-containing protein</fullName>
    </recommendedName>
</protein>
<organism evidence="2 3">
    <name type="scientific">Cadophora malorum</name>
    <dbReference type="NCBI Taxonomy" id="108018"/>
    <lineage>
        <taxon>Eukaryota</taxon>
        <taxon>Fungi</taxon>
        <taxon>Dikarya</taxon>
        <taxon>Ascomycota</taxon>
        <taxon>Pezizomycotina</taxon>
        <taxon>Leotiomycetes</taxon>
        <taxon>Helotiales</taxon>
        <taxon>Ploettnerulaceae</taxon>
        <taxon>Cadophora</taxon>
    </lineage>
</organism>
<dbReference type="InterPro" id="IPR051532">
    <property type="entry name" value="Ester_Hydrolysis_Enzymes"/>
</dbReference>
<sequence>MPASPTPNPLQILCFGDSLTEGYSMFGMKYTPYSETLQTRLDEQLGSEWKVEIETDGVSGELVTAGFRKRMEVLYGAKRVRESPFDWVIFLGGTNDIAYGVSTNKLYDEIKAITAIPLKTGAKVLMLTVPECGVKSANLDERRNELNALIKGDERKDVHTLDLYAMIPYHSMPEAERDEIWDDGLHFTPEGYERVGGMVANRMIELLAGDVKAVQGIEQE</sequence>
<dbReference type="PANTHER" id="PTHR30383:SF19">
    <property type="entry name" value="FIBRONECTIN TYPE-III DOMAIN-CONTAINING PROTEIN"/>
    <property type="match status" value="1"/>
</dbReference>
<dbReference type="GO" id="GO:0004622">
    <property type="term" value="F:phosphatidylcholine lysophospholipase activity"/>
    <property type="evidence" value="ECO:0007669"/>
    <property type="project" value="TreeGrafter"/>
</dbReference>
<dbReference type="OrthoDB" id="408760at2759"/>
<accession>A0A8H7TAV5</accession>
<dbReference type="PANTHER" id="PTHR30383">
    <property type="entry name" value="THIOESTERASE 1/PROTEASE 1/LYSOPHOSPHOLIPASE L1"/>
    <property type="match status" value="1"/>
</dbReference>
<proteinExistence type="predicted"/>